<keyword evidence="1 4" id="KW-0696">RNA-directed RNA polymerase</keyword>
<evidence type="ECO:0000256" key="3">
    <source>
        <dbReference type="ARBA" id="ARBA00022695"/>
    </source>
</evidence>
<dbReference type="GO" id="GO:0003968">
    <property type="term" value="F:RNA-directed RNA polymerase activity"/>
    <property type="evidence" value="ECO:0007669"/>
    <property type="project" value="UniProtKB-KW"/>
</dbReference>
<evidence type="ECO:0000313" key="4">
    <source>
        <dbReference type="EMBL" id="UYL95438.1"/>
    </source>
</evidence>
<dbReference type="InterPro" id="IPR043502">
    <property type="entry name" value="DNA/RNA_pol_sf"/>
</dbReference>
<protein>
    <submittedName>
        <fullName evidence="4">RNA-dependent RNA polymerase</fullName>
    </submittedName>
</protein>
<name>A0A9E7V217_9VIRU</name>
<evidence type="ECO:0000256" key="2">
    <source>
        <dbReference type="ARBA" id="ARBA00022679"/>
    </source>
</evidence>
<proteinExistence type="predicted"/>
<sequence length="697" mass="78080">MAISNGGSSLSARCPAAGSLRTSLARAFSVVSMEFNSPSHGPFKGRDCFALRGEFDETVSSLVRGQTSVRRRARLAGTLKSLRRLFDVECSRCDKVARSRALRQWQDLMSRSPGPVEADWCYDPIWLLRRRVRELTFGWGRRLAAAREDLEGDPGSPLGYIPDQQGCLEEVKARGGTMAVSESEYSVEDSQVRVGTAKQKGKLRVVTMQSARVKRVLTPVHKAAYDHISSFDWCVRGDVDEESFSKVAADKKNGERFVSADYRAATDNLNPAAVKAVVEELSSSPELTEEERGVLLGSFSNIWWESRSGKKHAILRGSMMGNLGSFVVLCILNKACFDIACDIEFGSGSHRIGRFNGDDCCFSGTTSFFSLWKKVVATYGFIVNEEKTGISDRFIELNSRTYDSLRGQLIPIHTLSFFRPQLRRQPGEILSEVLASIEGLSMAVQLWVLNDLFRHEIVAHGVEPNAIPTRWLRRLLRRSWFRSALEAPAPYVRTVGVDRSVPTVVGPPPRAEYVSLVEAACNAVERAHTRRWRGVKTIRLTARTEGECGCRKTPCLCLCRCSPRDGTCLHYSAFPLSSVLVRKFSRANDLKPPPTHPRRWELRFEWSYVWPKHVLDYVERVCPQILVPAKERSQRALPYDSPRASVRTLLVFGRYRRGRVPPRLSRVPPPPSLLVGVRQRVSLGDGLLDAAKTCLCL</sequence>
<organism evidence="4">
    <name type="scientific">Kashgar Botou tick virus 1</name>
    <dbReference type="NCBI Taxonomy" id="2972059"/>
    <lineage>
        <taxon>Viruses</taxon>
        <taxon>Riboviria</taxon>
        <taxon>Orthornavirae</taxon>
        <taxon>Lenarviricota</taxon>
        <taxon>Miaviricetes</taxon>
        <taxon>Ourlivirales</taxon>
        <taxon>Botourmiaviridae</taxon>
    </lineage>
</organism>
<dbReference type="SUPFAM" id="SSF56672">
    <property type="entry name" value="DNA/RNA polymerases"/>
    <property type="match status" value="1"/>
</dbReference>
<evidence type="ECO:0000256" key="1">
    <source>
        <dbReference type="ARBA" id="ARBA00022484"/>
    </source>
</evidence>
<keyword evidence="2" id="KW-0808">Transferase</keyword>
<accession>A0A9E7V217</accession>
<dbReference type="EMBL" id="ON746349">
    <property type="protein sequence ID" value="UYL95438.1"/>
    <property type="molecule type" value="Genomic_RNA"/>
</dbReference>
<keyword evidence="3" id="KW-0548">Nucleotidyltransferase</keyword>
<reference evidence="4" key="1">
    <citation type="submission" date="2022-05" db="EMBL/GenBank/DDBJ databases">
        <authorList>
            <person name="Cao W."/>
            <person name="Jia N."/>
            <person name="Lam T.T.-Y."/>
            <person name="Ni X."/>
            <person name="Liu J."/>
        </authorList>
    </citation>
    <scope>NUCLEOTIDE SEQUENCE</scope>
    <source>
        <strain evidence="4">TIGMIC 4</strain>
    </source>
</reference>